<dbReference type="PANTHER" id="PTHR36849">
    <property type="entry name" value="CYTOPLASMIC PROTEIN-RELATED"/>
    <property type="match status" value="1"/>
</dbReference>
<dbReference type="PANTHER" id="PTHR36849:SF1">
    <property type="entry name" value="CYTOPLASMIC PROTEIN"/>
    <property type="match status" value="1"/>
</dbReference>
<reference evidence="1 2" key="1">
    <citation type="submission" date="2022-04" db="EMBL/GenBank/DDBJ databases">
        <title>Halobacillus sp. isolated from saltern.</title>
        <authorList>
            <person name="Won M."/>
            <person name="Lee C.-M."/>
            <person name="Woen H.-Y."/>
            <person name="Kwon S.-W."/>
        </authorList>
    </citation>
    <scope>NUCLEOTIDE SEQUENCE [LARGE SCALE GENOMIC DNA]</scope>
    <source>
        <strain evidence="1 2">SSTM10-2</strain>
    </source>
</reference>
<evidence type="ECO:0000313" key="1">
    <source>
        <dbReference type="EMBL" id="UOQ95390.1"/>
    </source>
</evidence>
<dbReference type="EMBL" id="CP095074">
    <property type="protein sequence ID" value="UOQ95390.1"/>
    <property type="molecule type" value="Genomic_DNA"/>
</dbReference>
<sequence>MSVVLKRIYDDDTRTGGNRILVDGVWPRGISKEDADLDEWMKDIAPSSPLRKWFNHDPEKFNEFKKSYKEEIQQSSERTEKLDELKKMADGERLILLFAAKETKYNHAVVLKELIEENLT</sequence>
<dbReference type="RefSeq" id="WP_244755243.1">
    <property type="nucleotide sequence ID" value="NZ_CP095074.1"/>
</dbReference>
<evidence type="ECO:0000313" key="2">
    <source>
        <dbReference type="Proteomes" id="UP000831880"/>
    </source>
</evidence>
<proteinExistence type="predicted"/>
<name>A0ABY4H634_9BACI</name>
<gene>
    <name evidence="1" type="ORF">MUO14_10905</name>
</gene>
<dbReference type="Proteomes" id="UP000831880">
    <property type="component" value="Chromosome"/>
</dbReference>
<protein>
    <submittedName>
        <fullName evidence="1">DUF488 family protein</fullName>
    </submittedName>
</protein>
<keyword evidence="2" id="KW-1185">Reference proteome</keyword>
<dbReference type="InterPro" id="IPR052552">
    <property type="entry name" value="YeaO-like"/>
</dbReference>
<accession>A0ABY4H634</accession>
<dbReference type="Pfam" id="PF22752">
    <property type="entry name" value="DUF488-N3i"/>
    <property type="match status" value="1"/>
</dbReference>
<organism evidence="1 2">
    <name type="scientific">Halobacillus shinanisalinarum</name>
    <dbReference type="NCBI Taxonomy" id="2932258"/>
    <lineage>
        <taxon>Bacteria</taxon>
        <taxon>Bacillati</taxon>
        <taxon>Bacillota</taxon>
        <taxon>Bacilli</taxon>
        <taxon>Bacillales</taxon>
        <taxon>Bacillaceae</taxon>
        <taxon>Halobacillus</taxon>
    </lineage>
</organism>